<organism evidence="1 2">
    <name type="scientific">Pontibacterium sinense</name>
    <dbReference type="NCBI Taxonomy" id="2781979"/>
    <lineage>
        <taxon>Bacteria</taxon>
        <taxon>Pseudomonadati</taxon>
        <taxon>Pseudomonadota</taxon>
        <taxon>Gammaproteobacteria</taxon>
        <taxon>Oceanospirillales</taxon>
        <taxon>Oceanospirillaceae</taxon>
        <taxon>Pontibacterium</taxon>
    </lineage>
</organism>
<keyword evidence="2" id="KW-1185">Reference proteome</keyword>
<dbReference type="RefSeq" id="WP_193952128.1">
    <property type="nucleotide sequence ID" value="NZ_JADEYS010000003.1"/>
</dbReference>
<reference evidence="1" key="1">
    <citation type="submission" date="2020-10" db="EMBL/GenBank/DDBJ databases">
        <title>Bacterium isolated from coastal waters sediment.</title>
        <authorList>
            <person name="Chen R.-J."/>
            <person name="Lu D.-C."/>
            <person name="Zhu K.-L."/>
            <person name="Du Z.-J."/>
        </authorList>
    </citation>
    <scope>NUCLEOTIDE SEQUENCE</scope>
    <source>
        <strain evidence="1">N1Y112</strain>
    </source>
</reference>
<dbReference type="Proteomes" id="UP000640333">
    <property type="component" value="Unassembled WGS sequence"/>
</dbReference>
<evidence type="ECO:0000313" key="2">
    <source>
        <dbReference type="Proteomes" id="UP000640333"/>
    </source>
</evidence>
<accession>A0A8J7JYL2</accession>
<protein>
    <submittedName>
        <fullName evidence="1">Uncharacterized protein</fullName>
    </submittedName>
</protein>
<evidence type="ECO:0000313" key="1">
    <source>
        <dbReference type="EMBL" id="MBE9396584.1"/>
    </source>
</evidence>
<name>A0A8J7JYL2_9GAMM</name>
<comment type="caution">
    <text evidence="1">The sequence shown here is derived from an EMBL/GenBank/DDBJ whole genome shotgun (WGS) entry which is preliminary data.</text>
</comment>
<gene>
    <name evidence="1" type="ORF">IOQ59_04835</name>
</gene>
<dbReference type="EMBL" id="JADEYS010000003">
    <property type="protein sequence ID" value="MBE9396584.1"/>
    <property type="molecule type" value="Genomic_DNA"/>
</dbReference>
<sequence length="116" mass="13155">MKRKIIILLIAASVGVTVYINNVKTLLDPEVRSQLESALLEQPEFPARPVWWEDDSVMAIGVVNKDENHDAEAKKACQIAARFGITDLKVEVYDILKIQQFEEWMLIGKSSCKPKQ</sequence>
<dbReference type="AlphaFoldDB" id="A0A8J7JYL2"/>
<proteinExistence type="predicted"/>